<dbReference type="EMBL" id="JFZB01000007">
    <property type="protein sequence ID" value="KFI28150.1"/>
    <property type="molecule type" value="Genomic_DNA"/>
</dbReference>
<dbReference type="Gene3D" id="3.30.70.270">
    <property type="match status" value="1"/>
</dbReference>
<dbReference type="PANTHER" id="PTHR45138:SF9">
    <property type="entry name" value="DIGUANYLATE CYCLASE DGCM-RELATED"/>
    <property type="match status" value="1"/>
</dbReference>
<accession>A0A086Y1K0</accession>
<dbReference type="EC" id="2.7.7.65" evidence="1"/>
<organism evidence="6 7">
    <name type="scientific">Paenirhodobacter enshiensis</name>
    <dbReference type="NCBI Taxonomy" id="1105367"/>
    <lineage>
        <taxon>Bacteria</taxon>
        <taxon>Pseudomonadati</taxon>
        <taxon>Pseudomonadota</taxon>
        <taxon>Alphaproteobacteria</taxon>
        <taxon>Rhodobacterales</taxon>
        <taxon>Rhodobacter group</taxon>
        <taxon>Paenirhodobacter</taxon>
    </lineage>
</organism>
<dbReference type="eggNOG" id="COG3706">
    <property type="taxonomic scope" value="Bacteria"/>
</dbReference>
<evidence type="ECO:0000313" key="6">
    <source>
        <dbReference type="EMBL" id="KFI28150.1"/>
    </source>
</evidence>
<evidence type="ECO:0000256" key="2">
    <source>
        <dbReference type="ARBA" id="ARBA00034247"/>
    </source>
</evidence>
<feature type="domain" description="Response regulatory" evidence="4">
    <location>
        <begin position="4"/>
        <end position="120"/>
    </location>
</feature>
<dbReference type="GO" id="GO:0000160">
    <property type="term" value="P:phosphorelay signal transduction system"/>
    <property type="evidence" value="ECO:0007669"/>
    <property type="project" value="InterPro"/>
</dbReference>
<comment type="caution">
    <text evidence="3">Lacks conserved residue(s) required for the propagation of feature annotation.</text>
</comment>
<dbReference type="AlphaFoldDB" id="A0A086Y1K0"/>
<dbReference type="SUPFAM" id="SSF52172">
    <property type="entry name" value="CheY-like"/>
    <property type="match status" value="1"/>
</dbReference>
<dbReference type="GO" id="GO:0043709">
    <property type="term" value="P:cell adhesion involved in single-species biofilm formation"/>
    <property type="evidence" value="ECO:0007669"/>
    <property type="project" value="TreeGrafter"/>
</dbReference>
<dbReference type="CDD" id="cd01949">
    <property type="entry name" value="GGDEF"/>
    <property type="match status" value="1"/>
</dbReference>
<dbReference type="InterPro" id="IPR043128">
    <property type="entry name" value="Rev_trsase/Diguanyl_cyclase"/>
</dbReference>
<comment type="caution">
    <text evidence="6">The sequence shown here is derived from an EMBL/GenBank/DDBJ whole genome shotgun (WGS) entry which is preliminary data.</text>
</comment>
<dbReference type="InterPro" id="IPR001789">
    <property type="entry name" value="Sig_transdc_resp-reg_receiver"/>
</dbReference>
<dbReference type="SMART" id="SM00267">
    <property type="entry name" value="GGDEF"/>
    <property type="match status" value="1"/>
</dbReference>
<dbReference type="InterPro" id="IPR000160">
    <property type="entry name" value="GGDEF_dom"/>
</dbReference>
<comment type="catalytic activity">
    <reaction evidence="2">
        <text>2 GTP = 3',3'-c-di-GMP + 2 diphosphate</text>
        <dbReference type="Rhea" id="RHEA:24898"/>
        <dbReference type="ChEBI" id="CHEBI:33019"/>
        <dbReference type="ChEBI" id="CHEBI:37565"/>
        <dbReference type="ChEBI" id="CHEBI:58805"/>
        <dbReference type="EC" id="2.7.7.65"/>
    </reaction>
</comment>
<dbReference type="RefSeq" id="WP_036636200.1">
    <property type="nucleotide sequence ID" value="NZ_JFZB01000007.1"/>
</dbReference>
<evidence type="ECO:0000259" key="4">
    <source>
        <dbReference type="PROSITE" id="PS50110"/>
    </source>
</evidence>
<proteinExistence type="predicted"/>
<dbReference type="PROSITE" id="PS50110">
    <property type="entry name" value="RESPONSE_REGULATORY"/>
    <property type="match status" value="1"/>
</dbReference>
<dbReference type="SMART" id="SM00448">
    <property type="entry name" value="REC"/>
    <property type="match status" value="1"/>
</dbReference>
<reference evidence="6 7" key="1">
    <citation type="submission" date="2014-03" db="EMBL/GenBank/DDBJ databases">
        <title>Genome of Paenirhodobacter enshiensis DW2-9.</title>
        <authorList>
            <person name="Wang D."/>
            <person name="Wang G."/>
        </authorList>
    </citation>
    <scope>NUCLEOTIDE SEQUENCE [LARGE SCALE GENOMIC DNA]</scope>
    <source>
        <strain evidence="6 7">DW2-9</strain>
    </source>
</reference>
<dbReference type="InterPro" id="IPR050469">
    <property type="entry name" value="Diguanylate_Cyclase"/>
</dbReference>
<evidence type="ECO:0000313" key="7">
    <source>
        <dbReference type="Proteomes" id="UP000028824"/>
    </source>
</evidence>
<name>A0A086Y1K0_9RHOB</name>
<sequence length="484" mass="51597">MTGRILIVDNGATSRIMLKARIAEARYPIATATTAREALAHALHDPPMLVIAAMALPDLDGLSLCRRLHAQPGRALLPVLLMAGTDDAALRLAALEAGASDVLSASSDGAELLARMRAALRRAAAEQDLSRPEDSALPLGLDEDATPFRPSVRIALIAAARDTPGQKAPPPETVPGWRGAFARQLRGDCLLRLGPAEALALASGRQCPEAFVLSPDLSARAEGLRLVAELRARAGARESVLCVSDNGDPESRRSAASALDLGADDLLPAATAADSAEAAVRLHRLIERRHRLQRRRAELAEGLRLATIDPLTGLHNRRYAMPQIARMAEVARQTGSTLAVMALDLDRFKQINDRWGHATGDAVLATVAQRLRDTIRPGDLLARTGGEEFLIALPDSGLSEARALAEQVLRATRVPITGLPGAVPELTVTVSVGLAITPQEPGPDPDRETRPMAPEVLLDRADRALMRSKTSGRDQIRVFDRSAA</sequence>
<evidence type="ECO:0000256" key="3">
    <source>
        <dbReference type="PROSITE-ProRule" id="PRU00169"/>
    </source>
</evidence>
<gene>
    <name evidence="6" type="ORF">CG50_14765</name>
</gene>
<dbReference type="InterPro" id="IPR029787">
    <property type="entry name" value="Nucleotide_cyclase"/>
</dbReference>
<dbReference type="GO" id="GO:0005886">
    <property type="term" value="C:plasma membrane"/>
    <property type="evidence" value="ECO:0007669"/>
    <property type="project" value="TreeGrafter"/>
</dbReference>
<dbReference type="Pfam" id="PF00990">
    <property type="entry name" value="GGDEF"/>
    <property type="match status" value="1"/>
</dbReference>
<dbReference type="CDD" id="cd00156">
    <property type="entry name" value="REC"/>
    <property type="match status" value="1"/>
</dbReference>
<dbReference type="NCBIfam" id="TIGR00254">
    <property type="entry name" value="GGDEF"/>
    <property type="match status" value="1"/>
</dbReference>
<dbReference type="Proteomes" id="UP000028824">
    <property type="component" value="Unassembled WGS sequence"/>
</dbReference>
<dbReference type="Pfam" id="PF00072">
    <property type="entry name" value="Response_reg"/>
    <property type="match status" value="1"/>
</dbReference>
<dbReference type="PANTHER" id="PTHR45138">
    <property type="entry name" value="REGULATORY COMPONENTS OF SENSORY TRANSDUCTION SYSTEM"/>
    <property type="match status" value="1"/>
</dbReference>
<dbReference type="STRING" id="1105367.CG50_14765"/>
<dbReference type="GO" id="GO:1902201">
    <property type="term" value="P:negative regulation of bacterial-type flagellum-dependent cell motility"/>
    <property type="evidence" value="ECO:0007669"/>
    <property type="project" value="TreeGrafter"/>
</dbReference>
<dbReference type="GO" id="GO:0052621">
    <property type="term" value="F:diguanylate cyclase activity"/>
    <property type="evidence" value="ECO:0007669"/>
    <property type="project" value="UniProtKB-EC"/>
</dbReference>
<dbReference type="SUPFAM" id="SSF55073">
    <property type="entry name" value="Nucleotide cyclase"/>
    <property type="match status" value="1"/>
</dbReference>
<evidence type="ECO:0000259" key="5">
    <source>
        <dbReference type="PROSITE" id="PS50887"/>
    </source>
</evidence>
<dbReference type="Gene3D" id="3.40.50.2300">
    <property type="match status" value="1"/>
</dbReference>
<evidence type="ECO:0000256" key="1">
    <source>
        <dbReference type="ARBA" id="ARBA00012528"/>
    </source>
</evidence>
<feature type="domain" description="GGDEF" evidence="5">
    <location>
        <begin position="336"/>
        <end position="481"/>
    </location>
</feature>
<dbReference type="FunFam" id="3.30.70.270:FF:000001">
    <property type="entry name" value="Diguanylate cyclase domain protein"/>
    <property type="match status" value="1"/>
</dbReference>
<dbReference type="OrthoDB" id="9812260at2"/>
<keyword evidence="7" id="KW-1185">Reference proteome</keyword>
<dbReference type="InterPro" id="IPR011006">
    <property type="entry name" value="CheY-like_superfamily"/>
</dbReference>
<dbReference type="PROSITE" id="PS50887">
    <property type="entry name" value="GGDEF"/>
    <property type="match status" value="1"/>
</dbReference>
<protein>
    <recommendedName>
        <fullName evidence="1">diguanylate cyclase</fullName>
        <ecNumber evidence="1">2.7.7.65</ecNumber>
    </recommendedName>
</protein>